<dbReference type="PANTHER" id="PTHR43581">
    <property type="entry name" value="ATP/GTP PHOSPHATASE"/>
    <property type="match status" value="1"/>
</dbReference>
<reference evidence="3 4" key="1">
    <citation type="submission" date="2017-09" db="EMBL/GenBank/DDBJ databases">
        <title>Large-scale bioinformatics analysis of Bacillus genomes uncovers conserved roles of natural products in bacterial physiology.</title>
        <authorList>
            <consortium name="Agbiome Team Llc"/>
            <person name="Bleich R.M."/>
            <person name="Grubbs K.J."/>
            <person name="Santa Maria K.C."/>
            <person name="Allen S.E."/>
            <person name="Farag S."/>
            <person name="Shank E.A."/>
            <person name="Bowers A."/>
        </authorList>
    </citation>
    <scope>NUCLEOTIDE SEQUENCE [LARGE SCALE GENOMIC DNA]</scope>
    <source>
        <strain evidence="3 4">AFS010695</strain>
    </source>
</reference>
<dbReference type="RefSeq" id="WP_098381165.1">
    <property type="nucleotide sequence ID" value="NZ_NTWE01000041.1"/>
</dbReference>
<dbReference type="SUPFAM" id="SSF52540">
    <property type="entry name" value="P-loop containing nucleoside triphosphate hydrolases"/>
    <property type="match status" value="1"/>
</dbReference>
<organism evidence="3 4">
    <name type="scientific">Bacillus cereus</name>
    <dbReference type="NCBI Taxonomy" id="1396"/>
    <lineage>
        <taxon>Bacteria</taxon>
        <taxon>Bacillati</taxon>
        <taxon>Bacillota</taxon>
        <taxon>Bacilli</taxon>
        <taxon>Bacillales</taxon>
        <taxon>Bacillaceae</taxon>
        <taxon>Bacillus</taxon>
        <taxon>Bacillus cereus group</taxon>
    </lineage>
</organism>
<dbReference type="InterPro" id="IPR051396">
    <property type="entry name" value="Bact_Antivir_Def_Nuclease"/>
</dbReference>
<sequence length="615" mass="70754">MKLEYVELVNFRNIVHTKLRFNKKTLIIGANDIGKTNVLYSLRLLLDKSLSENDLEPRDEDFCIYSQENENEFSITLHFTEATEECILSSFRDFISDENEVFIRYKATRTRAGGTKNYQILVGTSIEKLEVVPSRFYLRALNMRYVSATRQIDQYLKAQKNKLIEYLKDARTEEEEKTDNEKFEILGDKVKEIESELNSLTFIGKAGDTLNQQLRDLSEHHHEQSLKLGVDLPSNDDLFKKVSLLSTIEDNAIQLGGEGRKNQAFIALWSALNQISIQDGQPNEVSIFCIEEPESHLHPHQQRKLSEYLIQVLPTQVILTSHSPYIASEFKPNSIMRLHTEQGSQATICNQSGVSEALGDTIKGMEYRLNALIAEAYFSDCVLLVEGTSEVVFYKHLANQLKVDLDKLNISILSVEGVGFKRYIDLLNALGIAWVMRTDNDYQKFHRKNQALKEAYYLQGIRRLISIYQTKCSRKIPIRSQEVNLTTLISEHAESLTENVTNCDVHRNNMYKVFYKHLGNYGLFLSKEGLEEDVYNSNSTMKEAIDNYFTPNPTEEEVLIISDKIEKMKDKKSTFMYKFLKGNKEFLSSLESDPLAEPLYACRIIVQQMRVASHE</sequence>
<comment type="caution">
    <text evidence="3">The sequence shown here is derived from an EMBL/GenBank/DDBJ whole genome shotgun (WGS) entry which is preliminary data.</text>
</comment>
<dbReference type="EMBL" id="NTWE01000041">
    <property type="protein sequence ID" value="PEV98058.1"/>
    <property type="molecule type" value="Genomic_DNA"/>
</dbReference>
<feature type="domain" description="OLD protein-like TOPRIM" evidence="2">
    <location>
        <begin position="378"/>
        <end position="441"/>
    </location>
</feature>
<dbReference type="InterPro" id="IPR003959">
    <property type="entry name" value="ATPase_AAA_core"/>
</dbReference>
<name>A0A2A8PRG9_BACCE</name>
<dbReference type="Pfam" id="PF20469">
    <property type="entry name" value="OLD-like_TOPRIM"/>
    <property type="match status" value="1"/>
</dbReference>
<dbReference type="Proteomes" id="UP000220635">
    <property type="component" value="Unassembled WGS sequence"/>
</dbReference>
<dbReference type="AlphaFoldDB" id="A0A2A8PRG9"/>
<evidence type="ECO:0000313" key="4">
    <source>
        <dbReference type="Proteomes" id="UP000220635"/>
    </source>
</evidence>
<feature type="domain" description="ATPase AAA-type core" evidence="1">
    <location>
        <begin position="25"/>
        <end position="326"/>
    </location>
</feature>
<evidence type="ECO:0000313" key="3">
    <source>
        <dbReference type="EMBL" id="PEV98058.1"/>
    </source>
</evidence>
<dbReference type="PANTHER" id="PTHR43581:SF4">
    <property type="entry name" value="ATP_GTP PHOSPHATASE"/>
    <property type="match status" value="1"/>
</dbReference>
<protein>
    <submittedName>
        <fullName evidence="3">Uncharacterized protein</fullName>
    </submittedName>
</protein>
<gene>
    <name evidence="3" type="ORF">CN425_22135</name>
</gene>
<proteinExistence type="predicted"/>
<dbReference type="OrthoDB" id="308933at2"/>
<evidence type="ECO:0000259" key="1">
    <source>
        <dbReference type="Pfam" id="PF13304"/>
    </source>
</evidence>
<dbReference type="InterPro" id="IPR027417">
    <property type="entry name" value="P-loop_NTPase"/>
</dbReference>
<dbReference type="CDD" id="cd01026">
    <property type="entry name" value="TOPRIM_OLD"/>
    <property type="match status" value="1"/>
</dbReference>
<dbReference type="Pfam" id="PF13304">
    <property type="entry name" value="AAA_21"/>
    <property type="match status" value="1"/>
</dbReference>
<accession>A0A2A8PRG9</accession>
<dbReference type="InterPro" id="IPR034139">
    <property type="entry name" value="TOPRIM_OLD"/>
</dbReference>
<dbReference type="Gene3D" id="3.40.50.300">
    <property type="entry name" value="P-loop containing nucleotide triphosphate hydrolases"/>
    <property type="match status" value="1"/>
</dbReference>
<evidence type="ECO:0000259" key="2">
    <source>
        <dbReference type="Pfam" id="PF20469"/>
    </source>
</evidence>